<proteinExistence type="predicted"/>
<comment type="caution">
    <text evidence="1">The sequence shown here is derived from an EMBL/GenBank/DDBJ whole genome shotgun (WGS) entry which is preliminary data.</text>
</comment>
<evidence type="ECO:0000313" key="1">
    <source>
        <dbReference type="EMBL" id="GGS59867.1"/>
    </source>
</evidence>
<accession>A0ABQ2T9S9</accession>
<reference evidence="2" key="1">
    <citation type="journal article" date="2019" name="Int. J. Syst. Evol. Microbiol.">
        <title>The Global Catalogue of Microorganisms (GCM) 10K type strain sequencing project: providing services to taxonomists for standard genome sequencing and annotation.</title>
        <authorList>
            <consortium name="The Broad Institute Genomics Platform"/>
            <consortium name="The Broad Institute Genome Sequencing Center for Infectious Disease"/>
            <person name="Wu L."/>
            <person name="Ma J."/>
        </authorList>
    </citation>
    <scope>NUCLEOTIDE SEQUENCE [LARGE SCALE GENOMIC DNA]</scope>
    <source>
        <strain evidence="2">JCM 4350</strain>
    </source>
</reference>
<dbReference type="Proteomes" id="UP000659767">
    <property type="component" value="Unassembled WGS sequence"/>
</dbReference>
<protein>
    <submittedName>
        <fullName evidence="1">Uncharacterized protein</fullName>
    </submittedName>
</protein>
<evidence type="ECO:0000313" key="2">
    <source>
        <dbReference type="Proteomes" id="UP000659767"/>
    </source>
</evidence>
<gene>
    <name evidence="1" type="ORF">GCM10010253_38250</name>
</gene>
<sequence length="68" mass="7466">MHNGNHVRAEAPWNCSTLPPYGGAKTKVNLYRDGVLVKSAEFRPNGLLNARYGRARPSPSVRSDTRTG</sequence>
<keyword evidence="2" id="KW-1185">Reference proteome</keyword>
<dbReference type="EMBL" id="BMSZ01000010">
    <property type="protein sequence ID" value="GGS59867.1"/>
    <property type="molecule type" value="Genomic_DNA"/>
</dbReference>
<dbReference type="RefSeq" id="WP_199888620.1">
    <property type="nucleotide sequence ID" value="NZ_BMSZ01000010.1"/>
</dbReference>
<name>A0ABQ2T9S9_STRBA</name>
<organism evidence="1 2">
    <name type="scientific">Streptomyces badius</name>
    <dbReference type="NCBI Taxonomy" id="1941"/>
    <lineage>
        <taxon>Bacteria</taxon>
        <taxon>Bacillati</taxon>
        <taxon>Actinomycetota</taxon>
        <taxon>Actinomycetes</taxon>
        <taxon>Kitasatosporales</taxon>
        <taxon>Streptomycetaceae</taxon>
        <taxon>Streptomyces</taxon>
    </lineage>
</organism>